<reference evidence="2" key="1">
    <citation type="submission" date="2022-01" db="EMBL/GenBank/DDBJ databases">
        <title>Antribacter sp. nov., isolated from Guizhou of China.</title>
        <authorList>
            <person name="Chengliang C."/>
            <person name="Ya Z."/>
        </authorList>
    </citation>
    <scope>NUCLEOTIDE SEQUENCE</scope>
    <source>
        <strain evidence="2">KLBMP 9083</strain>
    </source>
</reference>
<comment type="similarity">
    <text evidence="1">Belongs to the ROK (NagC/XylR) family.</text>
</comment>
<evidence type="ECO:0000256" key="1">
    <source>
        <dbReference type="ARBA" id="ARBA00006479"/>
    </source>
</evidence>
<dbReference type="InterPro" id="IPR036390">
    <property type="entry name" value="WH_DNA-bd_sf"/>
</dbReference>
<accession>A0AA41U7A5</accession>
<dbReference type="InterPro" id="IPR036388">
    <property type="entry name" value="WH-like_DNA-bd_sf"/>
</dbReference>
<dbReference type="Proteomes" id="UP001165405">
    <property type="component" value="Unassembled WGS sequence"/>
</dbReference>
<dbReference type="SUPFAM" id="SSF53067">
    <property type="entry name" value="Actin-like ATPase domain"/>
    <property type="match status" value="1"/>
</dbReference>
<evidence type="ECO:0000313" key="3">
    <source>
        <dbReference type="Proteomes" id="UP001165405"/>
    </source>
</evidence>
<protein>
    <submittedName>
        <fullName evidence="2">ROK family protein</fullName>
    </submittedName>
</protein>
<proteinExistence type="inferred from homology"/>
<comment type="caution">
    <text evidence="2">The sequence shown here is derived from an EMBL/GenBank/DDBJ whole genome shotgun (WGS) entry which is preliminary data.</text>
</comment>
<organism evidence="2 3">
    <name type="scientific">Antribacter soli</name>
    <dbReference type="NCBI Taxonomy" id="2910976"/>
    <lineage>
        <taxon>Bacteria</taxon>
        <taxon>Bacillati</taxon>
        <taxon>Actinomycetota</taxon>
        <taxon>Actinomycetes</taxon>
        <taxon>Micrococcales</taxon>
        <taxon>Promicromonosporaceae</taxon>
        <taxon>Antribacter</taxon>
    </lineage>
</organism>
<dbReference type="EMBL" id="JAKGSG010000029">
    <property type="protein sequence ID" value="MCF4121351.1"/>
    <property type="molecule type" value="Genomic_DNA"/>
</dbReference>
<dbReference type="Pfam" id="PF00480">
    <property type="entry name" value="ROK"/>
    <property type="match status" value="1"/>
</dbReference>
<dbReference type="Gene3D" id="3.30.420.40">
    <property type="match status" value="2"/>
</dbReference>
<name>A0AA41U7A5_9MICO</name>
<dbReference type="RefSeq" id="WP_236089149.1">
    <property type="nucleotide sequence ID" value="NZ_JAKGSG010000029.1"/>
</dbReference>
<keyword evidence="3" id="KW-1185">Reference proteome</keyword>
<dbReference type="AlphaFoldDB" id="A0AA41U7A5"/>
<dbReference type="InterPro" id="IPR000600">
    <property type="entry name" value="ROK"/>
</dbReference>
<dbReference type="PANTHER" id="PTHR18964:SF149">
    <property type="entry name" value="BIFUNCTIONAL UDP-N-ACETYLGLUCOSAMINE 2-EPIMERASE_N-ACETYLMANNOSAMINE KINASE"/>
    <property type="match status" value="1"/>
</dbReference>
<dbReference type="PANTHER" id="PTHR18964">
    <property type="entry name" value="ROK (REPRESSOR, ORF, KINASE) FAMILY"/>
    <property type="match status" value="1"/>
</dbReference>
<gene>
    <name evidence="2" type="ORF">L1785_10190</name>
</gene>
<evidence type="ECO:0000313" key="2">
    <source>
        <dbReference type="EMBL" id="MCF4121351.1"/>
    </source>
</evidence>
<dbReference type="SUPFAM" id="SSF46785">
    <property type="entry name" value="Winged helix' DNA-binding domain"/>
    <property type="match status" value="1"/>
</dbReference>
<dbReference type="InterPro" id="IPR043129">
    <property type="entry name" value="ATPase_NBD"/>
</dbReference>
<sequence length="394" mass="40134">MSDDQTPGLGKTSRELARQVLVHGPISRADLGNRLDLSPASLTRLSRPFLDRGIFVEAPATAHGAHRPAKPLDVHVDAARFIGVKITGDTAYGVITNLRATPLADASRALTSAAFDDIVAVVASLADELDRATAGAPVAGLGVTIGGHVTDDGVVTRATFLGWHDVPLAAALEAATGLPTCAENDVTALTIAQQWFGELRDAGSFAVVTVGAGVGYGLVIHDRVIKTPNTGLGLGGHIPLVDDGPPCFLGHPGCSTAMLASPSIAAHASQQLGRTVGYGEVLDLAGAGDPTARSITDTAGRALGRLLSCITNLAMVDSIVLAGDGIALWDLAAPSALAQLTADRDPQATPVHIVIDPSGFTAWARGAAAVAITRALDSLRLTTPAATLPHAFGG</sequence>
<dbReference type="Gene3D" id="1.10.10.10">
    <property type="entry name" value="Winged helix-like DNA-binding domain superfamily/Winged helix DNA-binding domain"/>
    <property type="match status" value="1"/>
</dbReference>